<evidence type="ECO:0000256" key="12">
    <source>
        <dbReference type="ARBA" id="ARBA00022989"/>
    </source>
</evidence>
<evidence type="ECO:0000256" key="1">
    <source>
        <dbReference type="ARBA" id="ARBA00004167"/>
    </source>
</evidence>
<dbReference type="Pfam" id="PF00090">
    <property type="entry name" value="TSP_1"/>
    <property type="match status" value="5"/>
</dbReference>
<dbReference type="Pfam" id="PF02494">
    <property type="entry name" value="HYR"/>
    <property type="match status" value="2"/>
</dbReference>
<dbReference type="SUPFAM" id="SSF57535">
    <property type="entry name" value="Complement control module/SCR domain"/>
    <property type="match status" value="2"/>
</dbReference>
<keyword evidence="8" id="KW-0677">Repeat</keyword>
<dbReference type="SMART" id="SM00209">
    <property type="entry name" value="TSP1"/>
    <property type="match status" value="5"/>
</dbReference>
<dbReference type="InterPro" id="IPR013098">
    <property type="entry name" value="Ig_I-set"/>
</dbReference>
<dbReference type="PROSITE" id="PS50231">
    <property type="entry name" value="RICIN_B_LECTIN"/>
    <property type="match status" value="1"/>
</dbReference>
<dbReference type="SMART" id="SM00179">
    <property type="entry name" value="EGF_CA"/>
    <property type="match status" value="3"/>
</dbReference>
<keyword evidence="11" id="KW-0524">Neurogenesis</keyword>
<dbReference type="SMART" id="SM00607">
    <property type="entry name" value="FTP"/>
    <property type="match status" value="1"/>
</dbReference>
<dbReference type="PROSITE" id="PS50923">
    <property type="entry name" value="SUSHI"/>
    <property type="match status" value="2"/>
</dbReference>
<evidence type="ECO:0000256" key="7">
    <source>
        <dbReference type="ARBA" id="ARBA00022729"/>
    </source>
</evidence>
<evidence type="ECO:0000256" key="11">
    <source>
        <dbReference type="ARBA" id="ARBA00022902"/>
    </source>
</evidence>
<keyword evidence="18" id="KW-0175">Coiled coil</keyword>
<evidence type="ECO:0000259" key="22">
    <source>
        <dbReference type="PROSITE" id="PS50835"/>
    </source>
</evidence>
<feature type="signal peptide" evidence="19">
    <location>
        <begin position="1"/>
        <end position="22"/>
    </location>
</feature>
<dbReference type="SUPFAM" id="SSF49785">
    <property type="entry name" value="Galactose-binding domain-like"/>
    <property type="match status" value="1"/>
</dbReference>
<dbReference type="PROSITE" id="PS01187">
    <property type="entry name" value="EGF_CA"/>
    <property type="match status" value="1"/>
</dbReference>
<dbReference type="SMART" id="SM00032">
    <property type="entry name" value="CCP"/>
    <property type="match status" value="2"/>
</dbReference>
<evidence type="ECO:0000313" key="24">
    <source>
        <dbReference type="EMBL" id="RMX50784.1"/>
    </source>
</evidence>
<dbReference type="CDD" id="cd23417">
    <property type="entry name" value="beta-trefoil_Ricin_MytiLec-like"/>
    <property type="match status" value="1"/>
</dbReference>
<evidence type="ECO:0000256" key="2">
    <source>
        <dbReference type="ARBA" id="ARBA00004613"/>
    </source>
</evidence>
<dbReference type="SMART" id="SM00408">
    <property type="entry name" value="IGc2"/>
    <property type="match status" value="1"/>
</dbReference>
<feature type="domain" description="Sushi" evidence="23">
    <location>
        <begin position="1834"/>
        <end position="1899"/>
    </location>
</feature>
<keyword evidence="25" id="KW-1185">Reference proteome</keyword>
<dbReference type="Gene3D" id="2.10.70.10">
    <property type="entry name" value="Complement Module, domain 1"/>
    <property type="match status" value="2"/>
</dbReference>
<evidence type="ECO:0000256" key="3">
    <source>
        <dbReference type="ARBA" id="ARBA00022525"/>
    </source>
</evidence>
<keyword evidence="13" id="KW-0472">Membrane</keyword>
<dbReference type="InterPro" id="IPR000884">
    <property type="entry name" value="TSP1_rpt"/>
</dbReference>
<feature type="coiled-coil region" evidence="18">
    <location>
        <begin position="1000"/>
        <end position="1034"/>
    </location>
</feature>
<dbReference type="Gene3D" id="2.10.50.10">
    <property type="entry name" value="Tumor Necrosis Factor Receptor, subunit A, domain 2"/>
    <property type="match status" value="2"/>
</dbReference>
<evidence type="ECO:0000313" key="25">
    <source>
        <dbReference type="Proteomes" id="UP000275408"/>
    </source>
</evidence>
<dbReference type="InterPro" id="IPR011641">
    <property type="entry name" value="Tyr-kin_ephrin_A/B_rcpt-like"/>
</dbReference>
<dbReference type="InterPro" id="IPR001881">
    <property type="entry name" value="EGF-like_Ca-bd_dom"/>
</dbReference>
<evidence type="ECO:0000256" key="6">
    <source>
        <dbReference type="ARBA" id="ARBA00022723"/>
    </source>
</evidence>
<dbReference type="Gene3D" id="2.60.40.10">
    <property type="entry name" value="Immunoglobulins"/>
    <property type="match status" value="1"/>
</dbReference>
<feature type="chain" id="PRO_5018071106" description="Hemicentin-1" evidence="19">
    <location>
        <begin position="23"/>
        <end position="2432"/>
    </location>
</feature>
<dbReference type="SMART" id="SM00409">
    <property type="entry name" value="IG"/>
    <property type="match status" value="1"/>
</dbReference>
<dbReference type="InterPro" id="IPR035976">
    <property type="entry name" value="Sushi/SCR/CCP_sf"/>
</dbReference>
<comment type="caution">
    <text evidence="24">The sequence shown here is derived from an EMBL/GenBank/DDBJ whole genome shotgun (WGS) entry which is preliminary data.</text>
</comment>
<dbReference type="FunFam" id="2.20.100.10:FF:000001">
    <property type="entry name" value="semaphorin-5A isoform X1"/>
    <property type="match status" value="3"/>
</dbReference>
<comment type="caution">
    <text evidence="16">Lacks conserved residue(s) required for the propagation of feature annotation.</text>
</comment>
<reference evidence="24 25" key="1">
    <citation type="journal article" date="2018" name="Sci. Rep.">
        <title>Comparative analysis of the Pocillopora damicornis genome highlights role of immune system in coral evolution.</title>
        <authorList>
            <person name="Cunning R."/>
            <person name="Bay R.A."/>
            <person name="Gillette P."/>
            <person name="Baker A.C."/>
            <person name="Traylor-Knowles N."/>
        </authorList>
    </citation>
    <scope>NUCLEOTIDE SEQUENCE [LARGE SCALE GENOMIC DNA]</scope>
    <source>
        <strain evidence="24">RSMAS</strain>
        <tissue evidence="24">Whole animal</tissue>
    </source>
</reference>
<keyword evidence="7 19" id="KW-0732">Signal</keyword>
<evidence type="ECO:0000256" key="14">
    <source>
        <dbReference type="ARBA" id="ARBA00023157"/>
    </source>
</evidence>
<evidence type="ECO:0000259" key="21">
    <source>
        <dbReference type="PROSITE" id="PS50825"/>
    </source>
</evidence>
<gene>
    <name evidence="24" type="ORF">pdam_00003192</name>
</gene>
<dbReference type="Pfam" id="PF14670">
    <property type="entry name" value="FXa_inhibition"/>
    <property type="match status" value="1"/>
</dbReference>
<protein>
    <recommendedName>
        <fullName evidence="26">Hemicentin-1</fullName>
    </recommendedName>
</protein>
<dbReference type="CDD" id="cd00054">
    <property type="entry name" value="EGF_CA"/>
    <property type="match status" value="2"/>
</dbReference>
<keyword evidence="17" id="KW-0768">Sushi</keyword>
<keyword evidence="15" id="KW-0325">Glycoprotein</keyword>
<dbReference type="InterPro" id="IPR006585">
    <property type="entry name" value="FTP1"/>
</dbReference>
<dbReference type="PROSITE" id="PS00010">
    <property type="entry name" value="ASX_HYDROXYL"/>
    <property type="match status" value="2"/>
</dbReference>
<dbReference type="SUPFAM" id="SSF82895">
    <property type="entry name" value="TSP-1 type 1 repeat"/>
    <property type="match status" value="5"/>
</dbReference>
<evidence type="ECO:0008006" key="26">
    <source>
        <dbReference type="Google" id="ProtNLM"/>
    </source>
</evidence>
<keyword evidence="12" id="KW-1133">Transmembrane helix</keyword>
<dbReference type="GO" id="GO:0007399">
    <property type="term" value="P:nervous system development"/>
    <property type="evidence" value="ECO:0007669"/>
    <property type="project" value="UniProtKB-KW"/>
</dbReference>
<keyword evidence="10" id="KW-0106">Calcium</keyword>
<feature type="domain" description="Ig-like" evidence="22">
    <location>
        <begin position="2331"/>
        <end position="2427"/>
    </location>
</feature>
<evidence type="ECO:0000256" key="16">
    <source>
        <dbReference type="PROSITE-ProRule" id="PRU00076"/>
    </source>
</evidence>
<sequence>MFLNRELSLFFIFFAACASVDGGWSGWTAWSGCAAGVCAGNQRIRTRTCTNPIPTEDGKYCDGDSAEQLDCLSEYYAKIVISVDGGFTEWSQWSLCDNPCGGSAVNRSRTCTNPTPTSDGQPCSGDTFQTKLECISPCPTSPLDGGWSSWSPWETCSKTCGISGGSVLRRSRICNQPPPMNGGASCPGNDTEVTKACFTPCPVDGGFGLWSAWSACSETCGTGTQSRSRLCDSPVPANQGQNCSGDFDQAKSCKLTSCPGAVDGVFSTWSDWSTCTEPKYCLQGHKTRTRTCTNPPPANGGDECVGLAQENKDCPTQADGCSVPQPDKPDKTAADPNSWIGLECTATEKFSATGAYKQNVPFAVYSSFSFIKSELESGWFAILIEPDDKDDYGKKNLTKVCFETVDPVTIKKVVDNIATYYAQTSAIPGWTKTDQAENVLGFSIWIDEAQALRKYEFQVDRSAEYVPISGYKMTDVRFSYYTEGNSQTFKAKGSYTLDTGNVFDTEVKKDVNSGSVYAKGKADSGTFMDMLSSFGINPNSLPDFFVNALKGAGLWDFTMKPVELLRKIDKVGVYRFTGSIDAGGVPIHVEVITGYRFGRPTFAVGFSFDSESFGALSEKLSGIGVDFLDAIGLELQIGVSFHPTEEIGFQQIVTDDETKYSKEPLHTQVTTTVPKGIFAAAQLVLPKDCKSNKMCEISKMILGPTVQFYITGQFEWKKIRIATGFANIRLWDGLYFHKLELYVEADWNETTKHIKLGFRADIKVPVNGEIERDGIIAPNNELFLFGVLEYDFLQTQVAGKLGMRGMWRKAYTIPWLSFGNIFVGLTYKVGAPIPVTGVQFGARVEFGVDCLIPADFNNDGHCFGGSAYIGVGEPQFFYASITALTLGKIIRLLGFTFQLPPPVAESGFPEGAEGSYSTADVDLRIAGGPYIYEGFMIKGRVNILGWEIYAHVKLSSNVIFVDLKPDPIDFFGIATITRSPSDSENGPWFYVDARKNPPFIEALDAAAKSVKEAFDAAEKALADARQSVVAKKEECKRKMSLKCDNCKRKWVKKTFKKIGKALAPVGKAIKKVFKGWRKKRELDNIRNEQFAIHLRRRRFISKVICEGLVGGGCSAVSSLCEGTCKLVDHLAKGLCNVLDVAIGFLNILIEFALSTYASGGFPDMIFTAGVDLVIFGKDLFLAVSFNLRDPVGSLRATSDKSTEWYKDKTNQKDATDTETDYYDSPNPFVDLEMSEQFLIENQQSATDDIFGPCLYVDSKDDGALIKVTGCNETDERQNWAYTLKGQIQNTWSDLCIDTNGASQGSKLIQTKCDPAQDDQNFQCDLAVRSIKRRRANQCWTLGTTSLDGPGSLVHLGSLKCIHPSGGGTNVVEGNKLVIYAGCSESRLEFVLDNGNLKHTLSGKCVQPMGAIADGVALGLYSSCGGHQFSFTTGGSLQHVGSKKCVNTKSGVMLPANSDEIVLSSNCENSAVTVNKEHLKFSFIPTDPSIRLDKCGYFDAARLDQRFEVMDESILSICSKFSKNLAYKKTTEQSSTNYNGFSSRAVDEVYTPYYDSKSCMHTKKEQNPWWRVDLGREYIVTDVMIVNRYYDFEKLTNFDVRVGVNKDNLQNPTCSDRVRTVGQGQALRLQCDPPIPGRYVSVQMFGEGELSMCEVTVYSRVGVMADLCQLDNGGCSQVCYNLCNLKVQCGCWPGYTLAYDSKTCIDKDECQTNNGGCDIANGLCVNTPGSYHCRCKLGYQLQENSEVTCEDFNECQLNNAGCEHICANSEGSYNCDCRKGFKLKDDKFGCEDIDECAEADQGGCETKCSNYEGGYYCTCDVGYRLRDDGKTCEEIYCPALEAPFRGQITPETCTDDRENIQRNTQCTYGCVAGHNLAGGDQLLTCQIDGLWQGTVPYCKPVTCPKLTVPDNGGVIPASCSKTDIEYGIRCVFYCDDGYALSGPRYTTCQADQSWSELASLSCVRVYTDPWIACPIDRVEDLDPDKSTVVLGFKWQLPRTNMKNVTVSPSNYDENYPFPVGRHTVTWIGTSDSGAQKSCTFHITVNDVTPPQVQNCPASIVERSNSLQKDIFWTEPTFTDNVEVATIQSNRQPGFSMQTYTSLTVQYTASDAAGNTVYCTFNITLEGTTCPTIPNPKNGLASKLGLFLQLRCNTDYFFNPYPPGLPGLFQNPFYRCIDNKWVSQNDFVSILHQAPDCMKYVNYEQGKACGDGTILLDNVICLNCPPGSYGDSSTNTCKDCHLGYYQDEEGKPECQPCPKNYSTAITGAKNRTDCRPICRPGRYSTNNGVCPCKRCPYGTYQEIEQMTYCKACPMGTNTTTTGRTSIDDCVAKAQIIGTVPTSDFSVKENDTISIVCNVDGSPAPTATWTKTTGSPPSSDRVTVNYIYDLEAKLTGVEYVITAAIASDAGTYECRASNKLNVVTKTIAVSVTSAA</sequence>
<evidence type="ECO:0000259" key="23">
    <source>
        <dbReference type="PROSITE" id="PS50923"/>
    </source>
</evidence>
<keyword evidence="3" id="KW-0964">Secreted</keyword>
<dbReference type="SMART" id="SM01411">
    <property type="entry name" value="Ephrin_rec_like"/>
    <property type="match status" value="3"/>
</dbReference>
<dbReference type="InterPro" id="IPR049883">
    <property type="entry name" value="NOTCH1_EGF-like"/>
</dbReference>
<keyword evidence="9" id="KW-0221">Differentiation</keyword>
<keyword evidence="14" id="KW-1015">Disulfide bond</keyword>
<dbReference type="PROSITE" id="PS50835">
    <property type="entry name" value="IG_LIKE"/>
    <property type="match status" value="1"/>
</dbReference>
<feature type="domain" description="HYR" evidence="21">
    <location>
        <begin position="2044"/>
        <end position="2125"/>
    </location>
</feature>
<feature type="domain" description="EGF-like" evidence="20">
    <location>
        <begin position="1705"/>
        <end position="1749"/>
    </location>
</feature>
<dbReference type="PANTHER" id="PTHR22906:SF43">
    <property type="entry name" value="PROPERDIN"/>
    <property type="match status" value="1"/>
</dbReference>
<dbReference type="InterPro" id="IPR003599">
    <property type="entry name" value="Ig_sub"/>
</dbReference>
<dbReference type="Gene3D" id="2.60.120.260">
    <property type="entry name" value="Galactose-binding domain-like"/>
    <property type="match status" value="1"/>
</dbReference>
<dbReference type="GO" id="GO:0016020">
    <property type="term" value="C:membrane"/>
    <property type="evidence" value="ECO:0007669"/>
    <property type="project" value="UniProtKB-SubCell"/>
</dbReference>
<dbReference type="InterPro" id="IPR018097">
    <property type="entry name" value="EGF_Ca-bd_CS"/>
</dbReference>
<dbReference type="Gene3D" id="2.20.100.10">
    <property type="entry name" value="Thrombospondin type-1 (TSP1) repeat"/>
    <property type="match status" value="5"/>
</dbReference>
<evidence type="ECO:0000259" key="20">
    <source>
        <dbReference type="PROSITE" id="PS50026"/>
    </source>
</evidence>
<dbReference type="InterPro" id="IPR007110">
    <property type="entry name" value="Ig-like_dom"/>
</dbReference>
<keyword evidence="5" id="KW-0812">Transmembrane</keyword>
<dbReference type="SUPFAM" id="SSF57196">
    <property type="entry name" value="EGF/Laminin"/>
    <property type="match status" value="1"/>
</dbReference>
<dbReference type="PROSITE" id="PS50092">
    <property type="entry name" value="TSP1"/>
    <property type="match status" value="5"/>
</dbReference>
<proteinExistence type="predicted"/>
<dbReference type="InterPro" id="IPR000772">
    <property type="entry name" value="Ricin_B_lectin"/>
</dbReference>
<dbReference type="Pfam" id="PF22633">
    <property type="entry name" value="F5_F8_type_C_2"/>
    <property type="match status" value="1"/>
</dbReference>
<dbReference type="InterPro" id="IPR000742">
    <property type="entry name" value="EGF"/>
</dbReference>
<dbReference type="CDD" id="cd00185">
    <property type="entry name" value="TNFRSF"/>
    <property type="match status" value="1"/>
</dbReference>
<dbReference type="PROSITE" id="PS50825">
    <property type="entry name" value="HYR"/>
    <property type="match status" value="1"/>
</dbReference>
<evidence type="ECO:0000256" key="9">
    <source>
        <dbReference type="ARBA" id="ARBA00022782"/>
    </source>
</evidence>
<dbReference type="GO" id="GO:0005509">
    <property type="term" value="F:calcium ion binding"/>
    <property type="evidence" value="ECO:0007669"/>
    <property type="project" value="InterPro"/>
</dbReference>
<dbReference type="InterPro" id="IPR052065">
    <property type="entry name" value="Compl_asym_regulator"/>
</dbReference>
<dbReference type="SUPFAM" id="SSF50370">
    <property type="entry name" value="Ricin B-like lectins"/>
    <property type="match status" value="2"/>
</dbReference>
<dbReference type="Gene3D" id="2.80.10.50">
    <property type="match status" value="2"/>
</dbReference>
<keyword evidence="6" id="KW-0479">Metal-binding</keyword>
<dbReference type="InterPro" id="IPR003410">
    <property type="entry name" value="HYR_dom"/>
</dbReference>
<name>A0A3M6UB96_POCDA</name>
<dbReference type="InterPro" id="IPR036383">
    <property type="entry name" value="TSP1_rpt_sf"/>
</dbReference>
<dbReference type="GO" id="GO:0030154">
    <property type="term" value="P:cell differentiation"/>
    <property type="evidence" value="ECO:0007669"/>
    <property type="project" value="UniProtKB-KW"/>
</dbReference>
<dbReference type="InterPro" id="IPR013783">
    <property type="entry name" value="Ig-like_fold"/>
</dbReference>
<dbReference type="FunFam" id="2.10.25.10:FF:000005">
    <property type="entry name" value="Fibrillin 2"/>
    <property type="match status" value="1"/>
</dbReference>
<comment type="subcellular location">
    <subcellularLocation>
        <location evidence="1">Membrane</location>
        <topology evidence="1">Single-pass membrane protein</topology>
    </subcellularLocation>
    <subcellularLocation>
        <location evidence="2">Secreted</location>
    </subcellularLocation>
</comment>
<evidence type="ECO:0000256" key="5">
    <source>
        <dbReference type="ARBA" id="ARBA00022692"/>
    </source>
</evidence>
<dbReference type="Proteomes" id="UP000275408">
    <property type="component" value="Unassembled WGS sequence"/>
</dbReference>
<dbReference type="InterPro" id="IPR009030">
    <property type="entry name" value="Growth_fac_rcpt_cys_sf"/>
</dbReference>
<dbReference type="SUPFAM" id="SSF57184">
    <property type="entry name" value="Growth factor receptor domain"/>
    <property type="match status" value="2"/>
</dbReference>
<dbReference type="InterPro" id="IPR036179">
    <property type="entry name" value="Ig-like_dom_sf"/>
</dbReference>
<dbReference type="InterPro" id="IPR003598">
    <property type="entry name" value="Ig_sub2"/>
</dbReference>
<dbReference type="SUPFAM" id="SSF48726">
    <property type="entry name" value="Immunoglobulin"/>
    <property type="match status" value="1"/>
</dbReference>
<feature type="domain" description="Sushi" evidence="23">
    <location>
        <begin position="1900"/>
        <end position="1963"/>
    </location>
</feature>
<dbReference type="FunFam" id="2.10.50.10:FF:000032">
    <property type="entry name" value="Uncharacterized protein, isoform A"/>
    <property type="match status" value="1"/>
</dbReference>
<accession>A0A3M6UB96</accession>
<dbReference type="PANTHER" id="PTHR22906">
    <property type="entry name" value="PROPERDIN"/>
    <property type="match status" value="1"/>
</dbReference>
<evidence type="ECO:0000256" key="15">
    <source>
        <dbReference type="ARBA" id="ARBA00023180"/>
    </source>
</evidence>
<dbReference type="CDD" id="cd00033">
    <property type="entry name" value="CCP"/>
    <property type="match status" value="2"/>
</dbReference>
<organism evidence="24 25">
    <name type="scientific">Pocillopora damicornis</name>
    <name type="common">Cauliflower coral</name>
    <name type="synonym">Millepora damicornis</name>
    <dbReference type="NCBI Taxonomy" id="46731"/>
    <lineage>
        <taxon>Eukaryota</taxon>
        <taxon>Metazoa</taxon>
        <taxon>Cnidaria</taxon>
        <taxon>Anthozoa</taxon>
        <taxon>Hexacorallia</taxon>
        <taxon>Scleractinia</taxon>
        <taxon>Astrocoeniina</taxon>
        <taxon>Pocilloporidae</taxon>
        <taxon>Pocillopora</taxon>
    </lineage>
</organism>
<dbReference type="OrthoDB" id="547680at2759"/>
<dbReference type="InterPro" id="IPR000436">
    <property type="entry name" value="Sushi_SCR_CCP_dom"/>
</dbReference>
<evidence type="ECO:0000256" key="8">
    <source>
        <dbReference type="ARBA" id="ARBA00022737"/>
    </source>
</evidence>
<dbReference type="PROSITE" id="PS01186">
    <property type="entry name" value="EGF_2"/>
    <property type="match status" value="2"/>
</dbReference>
<dbReference type="Pfam" id="PF07699">
    <property type="entry name" value="Ephrin_rec_like"/>
    <property type="match status" value="2"/>
</dbReference>
<dbReference type="FunFam" id="2.20.100.10:FF:000007">
    <property type="entry name" value="Thrombospondin 1"/>
    <property type="match status" value="1"/>
</dbReference>
<dbReference type="InterPro" id="IPR035992">
    <property type="entry name" value="Ricin_B-like_lectins"/>
</dbReference>
<dbReference type="Pfam" id="PF00652">
    <property type="entry name" value="Ricin_B_lectin"/>
    <property type="match status" value="1"/>
</dbReference>
<dbReference type="InterPro" id="IPR000152">
    <property type="entry name" value="EGF-type_Asp/Asn_hydroxyl_site"/>
</dbReference>
<evidence type="ECO:0000256" key="10">
    <source>
        <dbReference type="ARBA" id="ARBA00022837"/>
    </source>
</evidence>
<dbReference type="EMBL" id="RCHS01001895">
    <property type="protein sequence ID" value="RMX50784.1"/>
    <property type="molecule type" value="Genomic_DNA"/>
</dbReference>
<dbReference type="FunFam" id="2.20.100.10:FF:000021">
    <property type="entry name" value="semaphorin-5B isoform X1"/>
    <property type="match status" value="1"/>
</dbReference>
<evidence type="ECO:0000256" key="17">
    <source>
        <dbReference type="PROSITE-ProRule" id="PRU00302"/>
    </source>
</evidence>
<evidence type="ECO:0000256" key="19">
    <source>
        <dbReference type="SAM" id="SignalP"/>
    </source>
</evidence>
<dbReference type="SMART" id="SM00181">
    <property type="entry name" value="EGF"/>
    <property type="match status" value="5"/>
</dbReference>
<dbReference type="Gene3D" id="2.10.25.10">
    <property type="entry name" value="Laminin"/>
    <property type="match status" value="4"/>
</dbReference>
<dbReference type="PROSITE" id="PS51257">
    <property type="entry name" value="PROKAR_LIPOPROTEIN"/>
    <property type="match status" value="1"/>
</dbReference>
<dbReference type="PROSITE" id="PS50026">
    <property type="entry name" value="EGF_3"/>
    <property type="match status" value="1"/>
</dbReference>
<evidence type="ECO:0000256" key="13">
    <source>
        <dbReference type="ARBA" id="ARBA00023136"/>
    </source>
</evidence>
<dbReference type="Pfam" id="PF07679">
    <property type="entry name" value="I-set"/>
    <property type="match status" value="1"/>
</dbReference>
<dbReference type="InterPro" id="IPR008979">
    <property type="entry name" value="Galactose-bd-like_sf"/>
</dbReference>
<dbReference type="Pfam" id="PF00084">
    <property type="entry name" value="Sushi"/>
    <property type="match status" value="2"/>
</dbReference>
<dbReference type="Pfam" id="PF07645">
    <property type="entry name" value="EGF_CA"/>
    <property type="match status" value="2"/>
</dbReference>
<evidence type="ECO:0000256" key="18">
    <source>
        <dbReference type="SAM" id="Coils"/>
    </source>
</evidence>
<evidence type="ECO:0000256" key="4">
    <source>
        <dbReference type="ARBA" id="ARBA00022536"/>
    </source>
</evidence>
<keyword evidence="4 16" id="KW-0245">EGF-like domain</keyword>